<evidence type="ECO:0000313" key="3">
    <source>
        <dbReference type="Proteomes" id="UP000789405"/>
    </source>
</evidence>
<dbReference type="SUPFAM" id="SSF53335">
    <property type="entry name" value="S-adenosyl-L-methionine-dependent methyltransferases"/>
    <property type="match status" value="1"/>
</dbReference>
<dbReference type="EMBL" id="CAJVPY010007773">
    <property type="protein sequence ID" value="CAG8685561.1"/>
    <property type="molecule type" value="Genomic_DNA"/>
</dbReference>
<dbReference type="Gene3D" id="3.40.50.150">
    <property type="entry name" value="Vaccinia Virus protein VP39"/>
    <property type="match status" value="1"/>
</dbReference>
<evidence type="ECO:0000313" key="2">
    <source>
        <dbReference type="EMBL" id="CAG8685561.1"/>
    </source>
</evidence>
<feature type="non-terminal residue" evidence="2">
    <location>
        <position position="1"/>
    </location>
</feature>
<protein>
    <submittedName>
        <fullName evidence="2">1702_t:CDS:1</fullName>
    </submittedName>
</protein>
<dbReference type="InterPro" id="IPR041698">
    <property type="entry name" value="Methyltransf_25"/>
</dbReference>
<name>A0A9N9HFK8_9GLOM</name>
<sequence>MGSTISKSPIKVSTLQPSSTKQLFNPLDSFQSTKSTTSMLHDHKKNKPKISNVKELKRSNTQESYDVVYNENSIDLFEIEHQILKDVWKENFCCVIKKELQIDVLDVACGRGHWIRDMSNEFQTSHFTGIQAPPCNKVDLPHNNTVIIPMDIVNKLSYGKDSFDYVHMRCLDPNFTEDQWKIVITEMVRVTKPQGTVEIVVGGCECEDSGPIMKKVCDARHAFLESNSIKTDILKDLESLMKDTKEFASLEKQVRKIPIGKSSGKVGEM</sequence>
<dbReference type="InterPro" id="IPR029063">
    <property type="entry name" value="SAM-dependent_MTases_sf"/>
</dbReference>
<accession>A0A9N9HFK8</accession>
<dbReference type="OrthoDB" id="2013972at2759"/>
<proteinExistence type="predicted"/>
<dbReference type="AlphaFoldDB" id="A0A9N9HFK8"/>
<dbReference type="PANTHER" id="PTHR43591">
    <property type="entry name" value="METHYLTRANSFERASE"/>
    <property type="match status" value="1"/>
</dbReference>
<dbReference type="Proteomes" id="UP000789405">
    <property type="component" value="Unassembled WGS sequence"/>
</dbReference>
<comment type="caution">
    <text evidence="2">The sequence shown here is derived from an EMBL/GenBank/DDBJ whole genome shotgun (WGS) entry which is preliminary data.</text>
</comment>
<evidence type="ECO:0000259" key="1">
    <source>
        <dbReference type="Pfam" id="PF13649"/>
    </source>
</evidence>
<organism evidence="2 3">
    <name type="scientific">Dentiscutata erythropus</name>
    <dbReference type="NCBI Taxonomy" id="1348616"/>
    <lineage>
        <taxon>Eukaryota</taxon>
        <taxon>Fungi</taxon>
        <taxon>Fungi incertae sedis</taxon>
        <taxon>Mucoromycota</taxon>
        <taxon>Glomeromycotina</taxon>
        <taxon>Glomeromycetes</taxon>
        <taxon>Diversisporales</taxon>
        <taxon>Gigasporaceae</taxon>
        <taxon>Dentiscutata</taxon>
    </lineage>
</organism>
<gene>
    <name evidence="2" type="ORF">DERYTH_LOCUS12086</name>
</gene>
<dbReference type="Pfam" id="PF13649">
    <property type="entry name" value="Methyltransf_25"/>
    <property type="match status" value="1"/>
</dbReference>
<reference evidence="2" key="1">
    <citation type="submission" date="2021-06" db="EMBL/GenBank/DDBJ databases">
        <authorList>
            <person name="Kallberg Y."/>
            <person name="Tangrot J."/>
            <person name="Rosling A."/>
        </authorList>
    </citation>
    <scope>NUCLEOTIDE SEQUENCE</scope>
    <source>
        <strain evidence="2">MA453B</strain>
    </source>
</reference>
<feature type="domain" description="Methyltransferase" evidence="1">
    <location>
        <begin position="104"/>
        <end position="195"/>
    </location>
</feature>
<keyword evidence="3" id="KW-1185">Reference proteome</keyword>